<proteinExistence type="predicted"/>
<dbReference type="Pfam" id="PF04536">
    <property type="entry name" value="TPM_phosphatase"/>
    <property type="match status" value="1"/>
</dbReference>
<keyword evidence="4" id="KW-1185">Reference proteome</keyword>
<dbReference type="PANTHER" id="PTHR30373">
    <property type="entry name" value="UPF0603 PROTEIN YGCG"/>
    <property type="match status" value="1"/>
</dbReference>
<evidence type="ECO:0000313" key="4">
    <source>
        <dbReference type="Proteomes" id="UP000698028"/>
    </source>
</evidence>
<comment type="caution">
    <text evidence="3">The sequence shown here is derived from an EMBL/GenBank/DDBJ whole genome shotgun (WGS) entry which is preliminary data.</text>
</comment>
<keyword evidence="1" id="KW-0732">Signal</keyword>
<accession>A0ABS6V540</accession>
<sequence length="177" mass="19231">MRALLTPLLAGWALLLSGCAQPAANDNTSFEWVTDEAEILSDSAEARIAGNLITLEDQTSDQVLVWTTPSLGSRPIEDVSLERARSIGAGTAELDNGVLITVAPNDRKVRIEVGTGLEDLLTDVRAKRIIDEHMSPKFARGDFDAGVEAGVEAVSELLLSDRERPKYRDVRVERMAS</sequence>
<dbReference type="PANTHER" id="PTHR30373:SF2">
    <property type="entry name" value="UPF0603 PROTEIN YGCG"/>
    <property type="match status" value="1"/>
</dbReference>
<dbReference type="InterPro" id="IPR007621">
    <property type="entry name" value="TPM_dom"/>
</dbReference>
<evidence type="ECO:0000313" key="3">
    <source>
        <dbReference type="EMBL" id="MBW0144654.1"/>
    </source>
</evidence>
<dbReference type="EMBL" id="JAHVAH010000001">
    <property type="protein sequence ID" value="MBW0144654.1"/>
    <property type="molecule type" value="Genomic_DNA"/>
</dbReference>
<feature type="domain" description="TPM" evidence="2">
    <location>
        <begin position="33"/>
        <end position="155"/>
    </location>
</feature>
<organism evidence="3 4">
    <name type="scientific">Sphingomicrobium clamense</name>
    <dbReference type="NCBI Taxonomy" id="2851013"/>
    <lineage>
        <taxon>Bacteria</taxon>
        <taxon>Pseudomonadati</taxon>
        <taxon>Pseudomonadota</taxon>
        <taxon>Alphaproteobacteria</taxon>
        <taxon>Sphingomonadales</taxon>
        <taxon>Sphingomonadaceae</taxon>
        <taxon>Sphingomicrobium</taxon>
    </lineage>
</organism>
<feature type="chain" id="PRO_5045133503" evidence="1">
    <location>
        <begin position="23"/>
        <end position="177"/>
    </location>
</feature>
<evidence type="ECO:0000259" key="2">
    <source>
        <dbReference type="Pfam" id="PF04536"/>
    </source>
</evidence>
<dbReference type="PROSITE" id="PS51257">
    <property type="entry name" value="PROKAR_LIPOPROTEIN"/>
    <property type="match status" value="1"/>
</dbReference>
<evidence type="ECO:0000256" key="1">
    <source>
        <dbReference type="SAM" id="SignalP"/>
    </source>
</evidence>
<protein>
    <submittedName>
        <fullName evidence="3">TPM domain-containing protein</fullName>
    </submittedName>
</protein>
<reference evidence="3 4" key="1">
    <citation type="submission" date="2021-07" db="EMBL/GenBank/DDBJ databases">
        <title>The draft genome sequence of Sphingomicrobium sp. B8.</title>
        <authorList>
            <person name="Mu L."/>
        </authorList>
    </citation>
    <scope>NUCLEOTIDE SEQUENCE [LARGE SCALE GENOMIC DNA]</scope>
    <source>
        <strain evidence="3 4">B8</strain>
    </source>
</reference>
<feature type="signal peptide" evidence="1">
    <location>
        <begin position="1"/>
        <end position="22"/>
    </location>
</feature>
<dbReference type="RefSeq" id="WP_218632624.1">
    <property type="nucleotide sequence ID" value="NZ_JAHVAH010000001.1"/>
</dbReference>
<dbReference type="Proteomes" id="UP000698028">
    <property type="component" value="Unassembled WGS sequence"/>
</dbReference>
<name>A0ABS6V540_9SPHN</name>
<gene>
    <name evidence="3" type="ORF">KTQ36_05020</name>
</gene>